<dbReference type="EMBL" id="HBIJ01022862">
    <property type="protein sequence ID" value="CAE0374187.1"/>
    <property type="molecule type" value="Transcribed_RNA"/>
</dbReference>
<organism evidence="8">
    <name type="scientific">Aureoumbra lagunensis</name>
    <dbReference type="NCBI Taxonomy" id="44058"/>
    <lineage>
        <taxon>Eukaryota</taxon>
        <taxon>Sar</taxon>
        <taxon>Stramenopiles</taxon>
        <taxon>Ochrophyta</taxon>
        <taxon>Pelagophyceae</taxon>
        <taxon>Pelagomonadales</taxon>
        <taxon>Aureoumbra</taxon>
    </lineage>
</organism>
<dbReference type="Pfam" id="PF04280">
    <property type="entry name" value="Tim44"/>
    <property type="match status" value="1"/>
</dbReference>
<dbReference type="InterPro" id="IPR007379">
    <property type="entry name" value="Tim44-like_dom"/>
</dbReference>
<feature type="domain" description="Tim44-like" evidence="7">
    <location>
        <begin position="201"/>
        <end position="353"/>
    </location>
</feature>
<dbReference type="Gene3D" id="3.10.450.240">
    <property type="match status" value="1"/>
</dbReference>
<dbReference type="InterPro" id="IPR039544">
    <property type="entry name" value="Tim44-like"/>
</dbReference>
<dbReference type="GO" id="GO:0051087">
    <property type="term" value="F:protein-folding chaperone binding"/>
    <property type="evidence" value="ECO:0007669"/>
    <property type="project" value="TreeGrafter"/>
</dbReference>
<keyword evidence="3" id="KW-0999">Mitochondrion inner membrane</keyword>
<evidence type="ECO:0000256" key="4">
    <source>
        <dbReference type="ARBA" id="ARBA00022946"/>
    </source>
</evidence>
<proteinExistence type="inferred from homology"/>
<name>A0A7S3K5N1_9STRA</name>
<dbReference type="SUPFAM" id="SSF54427">
    <property type="entry name" value="NTF2-like"/>
    <property type="match status" value="1"/>
</dbReference>
<evidence type="ECO:0000256" key="3">
    <source>
        <dbReference type="ARBA" id="ARBA00022792"/>
    </source>
</evidence>
<dbReference type="SMART" id="SM00978">
    <property type="entry name" value="Tim44"/>
    <property type="match status" value="1"/>
</dbReference>
<dbReference type="PANTHER" id="PTHR10721:SF1">
    <property type="entry name" value="MITOCHONDRIAL IMPORT INNER MEMBRANE TRANSLOCASE SUBUNIT TIM44"/>
    <property type="match status" value="1"/>
</dbReference>
<evidence type="ECO:0000259" key="7">
    <source>
        <dbReference type="SMART" id="SM00978"/>
    </source>
</evidence>
<keyword evidence="5" id="KW-0496">Mitochondrion</keyword>
<comment type="subcellular location">
    <subcellularLocation>
        <location evidence="1">Mitochondrion inner membrane</location>
    </subcellularLocation>
</comment>
<evidence type="ECO:0000256" key="2">
    <source>
        <dbReference type="ARBA" id="ARBA00009597"/>
    </source>
</evidence>
<accession>A0A7S3K5N1</accession>
<keyword evidence="4" id="KW-0809">Transit peptide</keyword>
<sequence>MMRAAIRPIRVCRLGSSFPVQHNVRRTLLNGRSFEELSKEIAEKGRSLGAQARERLRDVDMRSIGEFIAREAREAYRELAGGEKRQVLRQQLATNADAAKAEEDEHDNDAGNATHRALMVVEQEEPWEKLRQRLRNAPIIQSILKGAKRLRKTKLGETAAKASESVQEKIEDAREFWETSQNPLVYQASSIVDAVSAETELASAVRWLRKLDPKFQLEEWRLAVSNDLAPRFVQAFAKGDLPTLKPWLSDGLYSRLAHEIRLRRQEGLRYDDARVLDVEHCEILATALDDNDGPPTFVVQLMAQQINCIRNREGQVVEGSPNDIRAYFYVLAFQRHYEQETTSLAWKVIDFQLGGGETYY</sequence>
<protein>
    <recommendedName>
        <fullName evidence="7">Tim44-like domain-containing protein</fullName>
    </recommendedName>
</protein>
<dbReference type="GO" id="GO:0030150">
    <property type="term" value="P:protein import into mitochondrial matrix"/>
    <property type="evidence" value="ECO:0007669"/>
    <property type="project" value="TreeGrafter"/>
</dbReference>
<evidence type="ECO:0000256" key="1">
    <source>
        <dbReference type="ARBA" id="ARBA00004273"/>
    </source>
</evidence>
<dbReference type="PANTHER" id="PTHR10721">
    <property type="entry name" value="MITOCHONDRIAL IMPORT INNER MEMBRANE TRANSLOCASE SUBUNIT TIM44"/>
    <property type="match status" value="1"/>
</dbReference>
<evidence type="ECO:0000256" key="6">
    <source>
        <dbReference type="ARBA" id="ARBA00023136"/>
    </source>
</evidence>
<keyword evidence="6" id="KW-0472">Membrane</keyword>
<evidence type="ECO:0000313" key="8">
    <source>
        <dbReference type="EMBL" id="CAE0374187.1"/>
    </source>
</evidence>
<dbReference type="InterPro" id="IPR032710">
    <property type="entry name" value="NTF2-like_dom_sf"/>
</dbReference>
<reference evidence="8" key="1">
    <citation type="submission" date="2021-01" db="EMBL/GenBank/DDBJ databases">
        <authorList>
            <person name="Corre E."/>
            <person name="Pelletier E."/>
            <person name="Niang G."/>
            <person name="Scheremetjew M."/>
            <person name="Finn R."/>
            <person name="Kale V."/>
            <person name="Holt S."/>
            <person name="Cochrane G."/>
            <person name="Meng A."/>
            <person name="Brown T."/>
            <person name="Cohen L."/>
        </authorList>
    </citation>
    <scope>NUCLEOTIDE SEQUENCE</scope>
    <source>
        <strain evidence="8">CCMP1510</strain>
    </source>
</reference>
<dbReference type="GO" id="GO:0005743">
    <property type="term" value="C:mitochondrial inner membrane"/>
    <property type="evidence" value="ECO:0007669"/>
    <property type="project" value="UniProtKB-SubCell"/>
</dbReference>
<comment type="similarity">
    <text evidence="2">Belongs to the Tim44 family.</text>
</comment>
<gene>
    <name evidence="8" type="ORF">ALAG00032_LOCUS14990</name>
</gene>
<dbReference type="AlphaFoldDB" id="A0A7S3K5N1"/>
<evidence type="ECO:0000256" key="5">
    <source>
        <dbReference type="ARBA" id="ARBA00023128"/>
    </source>
</evidence>